<dbReference type="Pfam" id="PF00933">
    <property type="entry name" value="Glyco_hydro_3"/>
    <property type="match status" value="1"/>
</dbReference>
<dbReference type="EMBL" id="JADIMM010000109">
    <property type="protein sequence ID" value="MBO8458438.1"/>
    <property type="molecule type" value="Genomic_DNA"/>
</dbReference>
<dbReference type="GO" id="GO:0004563">
    <property type="term" value="F:beta-N-acetylhexosaminidase activity"/>
    <property type="evidence" value="ECO:0007669"/>
    <property type="project" value="UniProtKB-EC"/>
</dbReference>
<evidence type="ECO:0000313" key="8">
    <source>
        <dbReference type="Proteomes" id="UP000823638"/>
    </source>
</evidence>
<dbReference type="InterPro" id="IPR050226">
    <property type="entry name" value="NagZ_Beta-hexosaminidase"/>
</dbReference>
<comment type="caution">
    <text evidence="7">The sequence shown here is derived from an EMBL/GenBank/DDBJ whole genome shotgun (WGS) entry which is preliminary data.</text>
</comment>
<evidence type="ECO:0000313" key="7">
    <source>
        <dbReference type="EMBL" id="MBO8458438.1"/>
    </source>
</evidence>
<name>A0A9D9HRC8_9SPIR</name>
<dbReference type="GO" id="GO:0009254">
    <property type="term" value="P:peptidoglycan turnover"/>
    <property type="evidence" value="ECO:0007669"/>
    <property type="project" value="TreeGrafter"/>
</dbReference>
<comment type="similarity">
    <text evidence="2">Belongs to the glycosyl hydrolase 3 family.</text>
</comment>
<organism evidence="7 8">
    <name type="scientific">Candidatus Gallitreponema excrementavium</name>
    <dbReference type="NCBI Taxonomy" id="2840840"/>
    <lineage>
        <taxon>Bacteria</taxon>
        <taxon>Pseudomonadati</taxon>
        <taxon>Spirochaetota</taxon>
        <taxon>Spirochaetia</taxon>
        <taxon>Spirochaetales</taxon>
        <taxon>Candidatus Gallitreponema</taxon>
    </lineage>
</organism>
<sequence length="443" mass="48830">MKRLPLFILFILFSGLLAAGTESGTEYFRLKIQDIISPGPDKFSLENESEITEAELLLKAEEEFSKMTLEEQVSLLFIIHVDGKDSLSDFSKTRLTEIQPGGVLLFGYNISDDPGTLINFISEIKSVSGAENPVKSPLVFLDHEGGWVNRLRNLTWALPSARDVYTNLSFSNQYILYSLQAMMLKLIGVDINLAPVAEPGTPFNNEFLDSRAPGEDISDAVIYSGIFVSAMESQGVGSVLKHFPGNTNKDPHKEIPVMEISKESFREILIPFKECTSLNPAGVLLSFVKIPAIDDNLSAFSPVIIRDILNRDLGFNNLVISDDLTMAAVGLSGYSESDAVIKALNAGCKMIMMSSGNFEEVRDGVLVALKEGRISPVLFREACLSVLKAKLKYGAASEVKSSVAVRSLSQTEKELLILKTSFLSYVTYNFGKRNYGRANFIFR</sequence>
<dbReference type="GO" id="GO:0005975">
    <property type="term" value="P:carbohydrate metabolic process"/>
    <property type="evidence" value="ECO:0007669"/>
    <property type="project" value="InterPro"/>
</dbReference>
<proteinExistence type="inferred from homology"/>
<feature type="domain" description="Glycoside hydrolase family 3 N-terminal" evidence="6">
    <location>
        <begin position="69"/>
        <end position="385"/>
    </location>
</feature>
<dbReference type="Gene3D" id="3.20.20.300">
    <property type="entry name" value="Glycoside hydrolase, family 3, N-terminal domain"/>
    <property type="match status" value="1"/>
</dbReference>
<dbReference type="AlphaFoldDB" id="A0A9D9HRC8"/>
<gene>
    <name evidence="7" type="ORF">IAA81_09480</name>
</gene>
<dbReference type="PANTHER" id="PTHR30480">
    <property type="entry name" value="BETA-HEXOSAMINIDASE-RELATED"/>
    <property type="match status" value="1"/>
</dbReference>
<keyword evidence="5" id="KW-0326">Glycosidase</keyword>
<reference evidence="7" key="2">
    <citation type="journal article" date="2021" name="PeerJ">
        <title>Extensive microbial diversity within the chicken gut microbiome revealed by metagenomics and culture.</title>
        <authorList>
            <person name="Gilroy R."/>
            <person name="Ravi A."/>
            <person name="Getino M."/>
            <person name="Pursley I."/>
            <person name="Horton D.L."/>
            <person name="Alikhan N.F."/>
            <person name="Baker D."/>
            <person name="Gharbi K."/>
            <person name="Hall N."/>
            <person name="Watson M."/>
            <person name="Adriaenssens E.M."/>
            <person name="Foster-Nyarko E."/>
            <person name="Jarju S."/>
            <person name="Secka A."/>
            <person name="Antonio M."/>
            <person name="Oren A."/>
            <person name="Chaudhuri R.R."/>
            <person name="La Ragione R."/>
            <person name="Hildebrand F."/>
            <person name="Pallen M.J."/>
        </authorList>
    </citation>
    <scope>NUCLEOTIDE SEQUENCE</scope>
    <source>
        <strain evidence="7">10532</strain>
    </source>
</reference>
<protein>
    <recommendedName>
        <fullName evidence="3">beta-N-acetylhexosaminidase</fullName>
        <ecNumber evidence="3">3.2.1.52</ecNumber>
    </recommendedName>
</protein>
<dbReference type="InterPro" id="IPR017853">
    <property type="entry name" value="GH"/>
</dbReference>
<evidence type="ECO:0000256" key="5">
    <source>
        <dbReference type="ARBA" id="ARBA00023295"/>
    </source>
</evidence>
<dbReference type="Proteomes" id="UP000823638">
    <property type="component" value="Unassembled WGS sequence"/>
</dbReference>
<dbReference type="SUPFAM" id="SSF51445">
    <property type="entry name" value="(Trans)glycosidases"/>
    <property type="match status" value="1"/>
</dbReference>
<accession>A0A9D9HRC8</accession>
<evidence type="ECO:0000256" key="2">
    <source>
        <dbReference type="ARBA" id="ARBA00005336"/>
    </source>
</evidence>
<evidence type="ECO:0000259" key="6">
    <source>
        <dbReference type="Pfam" id="PF00933"/>
    </source>
</evidence>
<dbReference type="EC" id="3.2.1.52" evidence="3"/>
<comment type="catalytic activity">
    <reaction evidence="1">
        <text>Hydrolysis of terminal non-reducing N-acetyl-D-hexosamine residues in N-acetyl-beta-D-hexosaminides.</text>
        <dbReference type="EC" id="3.2.1.52"/>
    </reaction>
</comment>
<keyword evidence="4" id="KW-0378">Hydrolase</keyword>
<dbReference type="InterPro" id="IPR036962">
    <property type="entry name" value="Glyco_hydro_3_N_sf"/>
</dbReference>
<reference evidence="7" key="1">
    <citation type="submission" date="2020-10" db="EMBL/GenBank/DDBJ databases">
        <authorList>
            <person name="Gilroy R."/>
        </authorList>
    </citation>
    <scope>NUCLEOTIDE SEQUENCE</scope>
    <source>
        <strain evidence="7">10532</strain>
    </source>
</reference>
<evidence type="ECO:0000256" key="1">
    <source>
        <dbReference type="ARBA" id="ARBA00001231"/>
    </source>
</evidence>
<evidence type="ECO:0000256" key="3">
    <source>
        <dbReference type="ARBA" id="ARBA00012663"/>
    </source>
</evidence>
<dbReference type="PANTHER" id="PTHR30480:SF13">
    <property type="entry name" value="BETA-HEXOSAMINIDASE"/>
    <property type="match status" value="1"/>
</dbReference>
<dbReference type="InterPro" id="IPR001764">
    <property type="entry name" value="Glyco_hydro_3_N"/>
</dbReference>
<evidence type="ECO:0000256" key="4">
    <source>
        <dbReference type="ARBA" id="ARBA00022801"/>
    </source>
</evidence>